<evidence type="ECO:0000256" key="1">
    <source>
        <dbReference type="SAM" id="Coils"/>
    </source>
</evidence>
<reference evidence="3 4" key="1">
    <citation type="journal article" date="2014" name="BMC Genomics">
        <title>Genome and secretome analysis of the hemibiotrophic fungal pathogen, Moniliophthora roreri, which causes frosty pod rot disease of cacao: mechanisms of the biotrophic and necrotrophic phases.</title>
        <authorList>
            <person name="Meinhardt L.W."/>
            <person name="Costa G.G.L."/>
            <person name="Thomazella D.P.T."/>
            <person name="Teixeira P.J.P.L."/>
            <person name="Carazzolle M.F."/>
            <person name="Schuster S.C."/>
            <person name="Carlson J.E."/>
            <person name="Guiltinan M.J."/>
            <person name="Mieczkowski P."/>
            <person name="Farmer A."/>
            <person name="Ramaraj T."/>
            <person name="Crozier J."/>
            <person name="Davis R.E."/>
            <person name="Shao J."/>
            <person name="Melnick R.L."/>
            <person name="Pereira G.A.G."/>
            <person name="Bailey B.A."/>
        </authorList>
    </citation>
    <scope>NUCLEOTIDE SEQUENCE [LARGE SCALE GENOMIC DNA]</scope>
    <source>
        <strain evidence="3 4">MCA 2997</strain>
    </source>
</reference>
<comment type="caution">
    <text evidence="3">The sequence shown here is derived from an EMBL/GenBank/DDBJ whole genome shotgun (WGS) entry which is preliminary data.</text>
</comment>
<protein>
    <submittedName>
        <fullName evidence="3">Uncharacterized protein</fullName>
    </submittedName>
</protein>
<accession>V2WXL5</accession>
<gene>
    <name evidence="3" type="ORF">Moror_5061</name>
</gene>
<dbReference type="EMBL" id="AWSO01000946">
    <property type="protein sequence ID" value="ESK86302.1"/>
    <property type="molecule type" value="Genomic_DNA"/>
</dbReference>
<dbReference type="Proteomes" id="UP000017559">
    <property type="component" value="Unassembled WGS sequence"/>
</dbReference>
<evidence type="ECO:0000256" key="2">
    <source>
        <dbReference type="SAM" id="MobiDB-lite"/>
    </source>
</evidence>
<dbReference type="AlphaFoldDB" id="V2WXL5"/>
<dbReference type="OrthoDB" id="2269034at2759"/>
<dbReference type="KEGG" id="mrr:Moror_5061"/>
<feature type="coiled-coil region" evidence="1">
    <location>
        <begin position="60"/>
        <end position="94"/>
    </location>
</feature>
<keyword evidence="1" id="KW-0175">Coiled coil</keyword>
<feature type="region of interest" description="Disordered" evidence="2">
    <location>
        <begin position="1"/>
        <end position="20"/>
    </location>
</feature>
<evidence type="ECO:0000313" key="4">
    <source>
        <dbReference type="Proteomes" id="UP000017559"/>
    </source>
</evidence>
<name>V2WXL5_MONRO</name>
<proteinExistence type="predicted"/>
<sequence length="714" mass="79558">MGKGKKKGGMKANGSASPKPATTKFSLFSAIFCERCNNDNSTISYPGTAERSRFLSVVEATEAITRLRDEERELTRCDEEIARLGQVMTKLESEKLAYDKRTSLCAVSLELNGPSTSSGVIHCERCGNELLSFSYPGPMQGQPLYSERISLVCRLAAQVEAEKLAIEGRIQARRIVISRSQRRDIPNAIWKQIFSEVIRDPHGTDESLTLAAGSRSAPLTLSHVCSDWRAIAHSHPVLWCTISVWLSMLNKDYTLLLATFLKQSKGVPLTVRMFDARLPGWHSESGSPKRVGRYGIRALTLLMTQAFRFQVLELTLFDWGILSQWKQGSVAFPILEQFSALGLSLLDPGNEDAINRPTLAWFWDAIRNAPKLLTWVTDRAKADVFRMAPQHSHGQGQRVVIVCTIGIQAVIQLLRNARVASLVVEDLAEDMDESQGDEGISREQLEAPHLKDLDIRSVNDPSLVNDLFSLLVLPRLKALNLKYWISNSGENSPLTLPTVAPMLQRSTWLLSHLTLDIKDIYVSDRTLGDLLGATPYLRSIGLATVTRNSRKTGQPSFNLFTALTIGATESAHSLLLPRLEELRLSEDNLFFSDPHNADELLKALEFRSRSGLAARGRTANDIAVLNIVEIDSLCHSGPAVPAMDKRHKECKLGPEMTCLGNYLYQKSYFERLQALKRDGMSFNLRFTVPMEGKIPFHTSPTFLPQLDDPPIHIP</sequence>
<organism evidence="3 4">
    <name type="scientific">Moniliophthora roreri (strain MCA 2997)</name>
    <name type="common">Cocoa frosty pod rot fungus</name>
    <name type="synonym">Crinipellis roreri</name>
    <dbReference type="NCBI Taxonomy" id="1381753"/>
    <lineage>
        <taxon>Eukaryota</taxon>
        <taxon>Fungi</taxon>
        <taxon>Dikarya</taxon>
        <taxon>Basidiomycota</taxon>
        <taxon>Agaricomycotina</taxon>
        <taxon>Agaricomycetes</taxon>
        <taxon>Agaricomycetidae</taxon>
        <taxon>Agaricales</taxon>
        <taxon>Marasmiineae</taxon>
        <taxon>Marasmiaceae</taxon>
        <taxon>Moniliophthora</taxon>
    </lineage>
</organism>
<evidence type="ECO:0000313" key="3">
    <source>
        <dbReference type="EMBL" id="ESK86302.1"/>
    </source>
</evidence>
<dbReference type="HOGENOM" id="CLU_409430_0_0_1"/>
<keyword evidence="4" id="KW-1185">Reference proteome</keyword>